<dbReference type="SUPFAM" id="SSF53822">
    <property type="entry name" value="Periplasmic binding protein-like I"/>
    <property type="match status" value="1"/>
</dbReference>
<protein>
    <submittedName>
        <fullName evidence="6">Leucine-, isoleucine-, valine-, threonine-, and alanine-binding protein</fullName>
    </submittedName>
</protein>
<evidence type="ECO:0000256" key="2">
    <source>
        <dbReference type="ARBA" id="ARBA00022448"/>
    </source>
</evidence>
<keyword evidence="4" id="KW-0029">Amino-acid transport</keyword>
<keyword evidence="2" id="KW-0813">Transport</keyword>
<comment type="similarity">
    <text evidence="1">Belongs to the leucine-binding protein family.</text>
</comment>
<proteinExistence type="inferred from homology"/>
<dbReference type="Gene3D" id="3.40.50.2300">
    <property type="match status" value="2"/>
</dbReference>
<dbReference type="OrthoDB" id="9783240at2"/>
<dbReference type="Proteomes" id="UP000254919">
    <property type="component" value="Unassembled WGS sequence"/>
</dbReference>
<organism evidence="6 7">
    <name type="scientific">Roseomonas mucosa</name>
    <dbReference type="NCBI Taxonomy" id="207340"/>
    <lineage>
        <taxon>Bacteria</taxon>
        <taxon>Pseudomonadati</taxon>
        <taxon>Pseudomonadota</taxon>
        <taxon>Alphaproteobacteria</taxon>
        <taxon>Acetobacterales</taxon>
        <taxon>Roseomonadaceae</taxon>
        <taxon>Roseomonas</taxon>
    </lineage>
</organism>
<dbReference type="PRINTS" id="PR00337">
    <property type="entry name" value="LEUILEVALBP"/>
</dbReference>
<reference evidence="6 7" key="1">
    <citation type="submission" date="2018-06" db="EMBL/GenBank/DDBJ databases">
        <authorList>
            <consortium name="Pathogen Informatics"/>
            <person name="Doyle S."/>
        </authorList>
    </citation>
    <scope>NUCLEOTIDE SEQUENCE [LARGE SCALE GENOMIC DNA]</scope>
    <source>
        <strain evidence="6 7">NCTC13291</strain>
    </source>
</reference>
<gene>
    <name evidence="6" type="primary">braC_7</name>
    <name evidence="6" type="ORF">NCTC13291_04172</name>
</gene>
<dbReference type="Pfam" id="PF13458">
    <property type="entry name" value="Peripla_BP_6"/>
    <property type="match status" value="1"/>
</dbReference>
<evidence type="ECO:0000256" key="1">
    <source>
        <dbReference type="ARBA" id="ARBA00010062"/>
    </source>
</evidence>
<dbReference type="InterPro" id="IPR028081">
    <property type="entry name" value="Leu-bd"/>
</dbReference>
<sequence>MQMTRRFLLGASGAVALPGLLRAQGNNPIRIGEINSYTANPAFTIPYRNAMQMAVDGVNAKGGVLGRPLELITRDDAGRPQDAVRLAGELVNDVKVDVLAGAYLSNVGLALSEFALQNKRLYVGGEPLTDAMVWEKGNRYTFRLRPSTYMQASILAEEAAELPAKRWATVSPNYEFGQSGVKWFKQLLLAKRPDVTFVGEQWPALGRVDAGATAQALEAMKPDGIFNVLFGPDLTNFVRQGNTRGLFEKRSVASLLTGEPEYLDPLGDEAPEGWIVTGYPGEQIDTPAHKAFAAAYRQKFNAKPMCGSLVGYSLIQSIAAGIVRAGSTEQERMVEGFRGVRFDTPAGTCEYRAIDQQGTLGVFVGKTALKDNAGVLADWRYIDGRDLLPNDDVVRSLRPASAN</sequence>
<dbReference type="PANTHER" id="PTHR30483">
    <property type="entry name" value="LEUCINE-SPECIFIC-BINDING PROTEIN"/>
    <property type="match status" value="1"/>
</dbReference>
<accession>A0A379PQ89</accession>
<evidence type="ECO:0000313" key="6">
    <source>
        <dbReference type="EMBL" id="SUE95289.1"/>
    </source>
</evidence>
<dbReference type="CDD" id="cd06330">
    <property type="entry name" value="PBP1_As_SBP-like"/>
    <property type="match status" value="1"/>
</dbReference>
<evidence type="ECO:0000256" key="3">
    <source>
        <dbReference type="ARBA" id="ARBA00022729"/>
    </source>
</evidence>
<evidence type="ECO:0000256" key="4">
    <source>
        <dbReference type="ARBA" id="ARBA00022970"/>
    </source>
</evidence>
<dbReference type="InterPro" id="IPR051010">
    <property type="entry name" value="BCAA_transport"/>
</dbReference>
<keyword evidence="3" id="KW-0732">Signal</keyword>
<dbReference type="AlphaFoldDB" id="A0A379PQ89"/>
<dbReference type="InterPro" id="IPR000709">
    <property type="entry name" value="Leu_Ile_Val-bd"/>
</dbReference>
<dbReference type="InterPro" id="IPR028082">
    <property type="entry name" value="Peripla_BP_I"/>
</dbReference>
<feature type="domain" description="Leucine-binding protein" evidence="5">
    <location>
        <begin position="28"/>
        <end position="366"/>
    </location>
</feature>
<name>A0A379PQ89_9PROT</name>
<dbReference type="EMBL" id="UGVN01000002">
    <property type="protein sequence ID" value="SUE95289.1"/>
    <property type="molecule type" value="Genomic_DNA"/>
</dbReference>
<evidence type="ECO:0000259" key="5">
    <source>
        <dbReference type="Pfam" id="PF13458"/>
    </source>
</evidence>
<dbReference type="GO" id="GO:0006865">
    <property type="term" value="P:amino acid transport"/>
    <property type="evidence" value="ECO:0007669"/>
    <property type="project" value="UniProtKB-KW"/>
</dbReference>
<evidence type="ECO:0000313" key="7">
    <source>
        <dbReference type="Proteomes" id="UP000254919"/>
    </source>
</evidence>
<dbReference type="PANTHER" id="PTHR30483:SF37">
    <property type="entry name" value="ABC TRANSPORTER SUBSTRATE-BINDING PROTEIN"/>
    <property type="match status" value="1"/>
</dbReference>